<evidence type="ECO:0000259" key="4">
    <source>
        <dbReference type="PROSITE" id="PS01124"/>
    </source>
</evidence>
<reference evidence="5 6" key="1">
    <citation type="submission" date="2016-02" db="EMBL/GenBank/DDBJ databases">
        <title>Draft genome sequence of the strain BR 10247T Bradyrhizobium neotropicale isolated from nodules of Centrolobium paraense.</title>
        <authorList>
            <person name="Simoes-Araujo J.L."/>
            <person name="Barauna A.C."/>
            <person name="Silva K."/>
            <person name="Zilli J.E."/>
        </authorList>
    </citation>
    <scope>NUCLEOTIDE SEQUENCE [LARGE SCALE GENOMIC DNA]</scope>
    <source>
        <strain evidence="5 6">BR 10247</strain>
    </source>
</reference>
<dbReference type="GO" id="GO:0003700">
    <property type="term" value="F:DNA-binding transcription factor activity"/>
    <property type="evidence" value="ECO:0007669"/>
    <property type="project" value="InterPro"/>
</dbReference>
<dbReference type="InterPro" id="IPR050204">
    <property type="entry name" value="AraC_XylS_family_regulators"/>
</dbReference>
<keyword evidence="6" id="KW-1185">Reference proteome</keyword>
<dbReference type="InterPro" id="IPR020449">
    <property type="entry name" value="Tscrpt_reg_AraC-type_HTH"/>
</dbReference>
<dbReference type="Pfam" id="PF12833">
    <property type="entry name" value="HTH_18"/>
    <property type="match status" value="1"/>
</dbReference>
<evidence type="ECO:0000256" key="1">
    <source>
        <dbReference type="ARBA" id="ARBA00023015"/>
    </source>
</evidence>
<protein>
    <recommendedName>
        <fullName evidence="4">HTH araC/xylS-type domain-containing protein</fullName>
    </recommendedName>
</protein>
<dbReference type="Proteomes" id="UP000077173">
    <property type="component" value="Unassembled WGS sequence"/>
</dbReference>
<gene>
    <name evidence="5" type="ORF">AXW67_12355</name>
</gene>
<comment type="caution">
    <text evidence="5">The sequence shown here is derived from an EMBL/GenBank/DDBJ whole genome shotgun (WGS) entry which is preliminary data.</text>
</comment>
<feature type="domain" description="HTH araC/xylS-type" evidence="4">
    <location>
        <begin position="201"/>
        <end position="299"/>
    </location>
</feature>
<keyword evidence="1" id="KW-0805">Transcription regulation</keyword>
<dbReference type="InterPro" id="IPR009057">
    <property type="entry name" value="Homeodomain-like_sf"/>
</dbReference>
<proteinExistence type="predicted"/>
<keyword evidence="2" id="KW-0238">DNA-binding</keyword>
<dbReference type="InterPro" id="IPR018060">
    <property type="entry name" value="HTH_AraC"/>
</dbReference>
<dbReference type="RefSeq" id="WP_063678950.1">
    <property type="nucleotide sequence ID" value="NZ_LSEF01000055.1"/>
</dbReference>
<evidence type="ECO:0000313" key="5">
    <source>
        <dbReference type="EMBL" id="OAF16462.1"/>
    </source>
</evidence>
<dbReference type="GO" id="GO:0043565">
    <property type="term" value="F:sequence-specific DNA binding"/>
    <property type="evidence" value="ECO:0007669"/>
    <property type="project" value="InterPro"/>
</dbReference>
<evidence type="ECO:0000256" key="2">
    <source>
        <dbReference type="ARBA" id="ARBA00023125"/>
    </source>
</evidence>
<dbReference type="Gene3D" id="1.10.10.60">
    <property type="entry name" value="Homeodomain-like"/>
    <property type="match status" value="2"/>
</dbReference>
<dbReference type="PROSITE" id="PS00041">
    <property type="entry name" value="HTH_ARAC_FAMILY_1"/>
    <property type="match status" value="1"/>
</dbReference>
<dbReference type="PROSITE" id="PS01124">
    <property type="entry name" value="HTH_ARAC_FAMILY_2"/>
    <property type="match status" value="1"/>
</dbReference>
<organism evidence="5 6">
    <name type="scientific">Bradyrhizobium neotropicale</name>
    <dbReference type="NCBI Taxonomy" id="1497615"/>
    <lineage>
        <taxon>Bacteria</taxon>
        <taxon>Pseudomonadati</taxon>
        <taxon>Pseudomonadota</taxon>
        <taxon>Alphaproteobacteria</taxon>
        <taxon>Hyphomicrobiales</taxon>
        <taxon>Nitrobacteraceae</taxon>
        <taxon>Bradyrhizobium</taxon>
    </lineage>
</organism>
<dbReference type="PANTHER" id="PTHR46796:SF14">
    <property type="entry name" value="TRANSCRIPTIONAL REGULATORY PROTEIN"/>
    <property type="match status" value="1"/>
</dbReference>
<dbReference type="SMART" id="SM00342">
    <property type="entry name" value="HTH_ARAC"/>
    <property type="match status" value="1"/>
</dbReference>
<dbReference type="EMBL" id="LSEF01000055">
    <property type="protein sequence ID" value="OAF16462.1"/>
    <property type="molecule type" value="Genomic_DNA"/>
</dbReference>
<evidence type="ECO:0000313" key="6">
    <source>
        <dbReference type="Proteomes" id="UP000077173"/>
    </source>
</evidence>
<dbReference type="SUPFAM" id="SSF46689">
    <property type="entry name" value="Homeodomain-like"/>
    <property type="match status" value="2"/>
</dbReference>
<dbReference type="AlphaFoldDB" id="A0A176Z9E4"/>
<name>A0A176Z9E4_9BRAD</name>
<evidence type="ECO:0000256" key="3">
    <source>
        <dbReference type="ARBA" id="ARBA00023163"/>
    </source>
</evidence>
<dbReference type="PRINTS" id="PR00032">
    <property type="entry name" value="HTHARAC"/>
</dbReference>
<dbReference type="PANTHER" id="PTHR46796">
    <property type="entry name" value="HTH-TYPE TRANSCRIPTIONAL ACTIVATOR RHAS-RELATED"/>
    <property type="match status" value="1"/>
</dbReference>
<keyword evidence="3" id="KW-0804">Transcription</keyword>
<accession>A0A176Z9E4</accession>
<dbReference type="InterPro" id="IPR018062">
    <property type="entry name" value="HTH_AraC-typ_CS"/>
</dbReference>
<sequence>MTSQSYLIDAPKHFRLESPTLALRSIENVGSFSAVRISRDTEGLGMTDPIPPEETFVVVWQLRDCPKSALWLDGKEIKNPVHRKGALEFYDLECDTQAYIESPLDSLHLCIPKQSIARIAEEDGLAAPRSLSTRLGHSVDDPVIPMLAKFLIPMLERPNEVDTLGLDQTAVSIMAYVAGAYGPTPIAARKPAGVLAPWQLRRAQDLLDASLDGRITIAEIAKACHLPTASFSKSFVRSTGVTPRRWLLMRRVDVAQRLLRDKVVSLSEAALACGFSDQSHFNRVFLQLVGCTPKVYRDSL</sequence>